<dbReference type="InterPro" id="IPR036869">
    <property type="entry name" value="J_dom_sf"/>
</dbReference>
<evidence type="ECO:0000256" key="8">
    <source>
        <dbReference type="ARBA" id="ARBA00023136"/>
    </source>
</evidence>
<evidence type="ECO:0000256" key="9">
    <source>
        <dbReference type="SAM" id="MobiDB-lite"/>
    </source>
</evidence>
<evidence type="ECO:0000256" key="3">
    <source>
        <dbReference type="ARBA" id="ARBA00022448"/>
    </source>
</evidence>
<evidence type="ECO:0000256" key="4">
    <source>
        <dbReference type="ARBA" id="ARBA00022792"/>
    </source>
</evidence>
<dbReference type="InterPro" id="IPR005341">
    <property type="entry name" value="Tim16"/>
</dbReference>
<dbReference type="FunFam" id="1.10.287.110:FF:000006">
    <property type="entry name" value="Import inner membrane translocase subunit TIM16"/>
    <property type="match status" value="1"/>
</dbReference>
<feature type="compositionally biased region" description="Low complexity" evidence="9">
    <location>
        <begin position="142"/>
        <end position="155"/>
    </location>
</feature>
<dbReference type="Pfam" id="PF03656">
    <property type="entry name" value="Pam16"/>
    <property type="match status" value="1"/>
</dbReference>
<dbReference type="PANTHER" id="PTHR12388:SF0">
    <property type="entry name" value="MITOCHONDRIAL IMPORT INNER MEMBRANE TRANSLOCASE SUBUNIT TIM16"/>
    <property type="match status" value="1"/>
</dbReference>
<evidence type="ECO:0000313" key="10">
    <source>
        <dbReference type="EMBL" id="CAE0713389.1"/>
    </source>
</evidence>
<dbReference type="EMBL" id="HBIX01007911">
    <property type="protein sequence ID" value="CAE0713389.1"/>
    <property type="molecule type" value="Transcribed_RNA"/>
</dbReference>
<keyword evidence="5" id="KW-0653">Protein transport</keyword>
<reference evidence="10" key="1">
    <citation type="submission" date="2021-01" db="EMBL/GenBank/DDBJ databases">
        <authorList>
            <person name="Corre E."/>
            <person name="Pelletier E."/>
            <person name="Niang G."/>
            <person name="Scheremetjew M."/>
            <person name="Finn R."/>
            <person name="Kale V."/>
            <person name="Holt S."/>
            <person name="Cochrane G."/>
            <person name="Meng A."/>
            <person name="Brown T."/>
            <person name="Cohen L."/>
        </authorList>
    </citation>
    <scope>NUCLEOTIDE SEQUENCE</scope>
    <source>
        <strain evidence="10">10249 10 AB</strain>
    </source>
</reference>
<evidence type="ECO:0000256" key="1">
    <source>
        <dbReference type="ARBA" id="ARBA00004637"/>
    </source>
</evidence>
<keyword evidence="6" id="KW-0811">Translocation</keyword>
<gene>
    <name evidence="10" type="ORF">PAUS00366_LOCUS6141</name>
</gene>
<accession>A0A7S4AF49</accession>
<keyword evidence="4" id="KW-0999">Mitochondrion inner membrane</keyword>
<evidence type="ECO:0000256" key="7">
    <source>
        <dbReference type="ARBA" id="ARBA00023128"/>
    </source>
</evidence>
<feature type="region of interest" description="Disordered" evidence="9">
    <location>
        <begin position="134"/>
        <end position="161"/>
    </location>
</feature>
<dbReference type="GO" id="GO:0030150">
    <property type="term" value="P:protein import into mitochondrial matrix"/>
    <property type="evidence" value="ECO:0007669"/>
    <property type="project" value="InterPro"/>
</dbReference>
<dbReference type="PANTHER" id="PTHR12388">
    <property type="entry name" value="MITOCHONDRIA ASSOCIATED GRANULOCYTE MACROPHAGE CSF SIGNALING MOLECULE"/>
    <property type="match status" value="1"/>
</dbReference>
<keyword evidence="3" id="KW-0813">Transport</keyword>
<keyword evidence="7" id="KW-0496">Mitochondrion</keyword>
<evidence type="ECO:0008006" key="11">
    <source>
        <dbReference type="Google" id="ProtNLM"/>
    </source>
</evidence>
<sequence>MTFGGRRLGAFSRTIPTHMAPIGPFARMLAQVIVPVVAVLARAIPAAYGQALTNARKAGVDATEAAAPVFGRVIPRSEALSVLNITEQDLEKDPGIVQKQFERYFEANDVSKGGSFYLQSKIFRANELLLREFQQDKQQPGSSSSSSSSSTASSTKNNKKQ</sequence>
<protein>
    <recommendedName>
        <fullName evidence="11">Mitochondrial import inner membrane translocase subunit TIM16</fullName>
    </recommendedName>
</protein>
<evidence type="ECO:0000256" key="6">
    <source>
        <dbReference type="ARBA" id="ARBA00023010"/>
    </source>
</evidence>
<keyword evidence="8" id="KW-0472">Membrane</keyword>
<comment type="subcellular location">
    <subcellularLocation>
        <location evidence="1">Mitochondrion inner membrane</location>
        <topology evidence="1">Peripheral membrane protein</topology>
    </subcellularLocation>
</comment>
<dbReference type="GO" id="GO:0005744">
    <property type="term" value="C:TIM23 mitochondrial import inner membrane translocase complex"/>
    <property type="evidence" value="ECO:0007669"/>
    <property type="project" value="InterPro"/>
</dbReference>
<dbReference type="AlphaFoldDB" id="A0A7S4AF49"/>
<proteinExistence type="inferred from homology"/>
<evidence type="ECO:0000256" key="5">
    <source>
        <dbReference type="ARBA" id="ARBA00022927"/>
    </source>
</evidence>
<dbReference type="Gene3D" id="1.10.287.110">
    <property type="entry name" value="DnaJ domain"/>
    <property type="match status" value="1"/>
</dbReference>
<organism evidence="10">
    <name type="scientific">Pseudo-nitzschia australis</name>
    <dbReference type="NCBI Taxonomy" id="44445"/>
    <lineage>
        <taxon>Eukaryota</taxon>
        <taxon>Sar</taxon>
        <taxon>Stramenopiles</taxon>
        <taxon>Ochrophyta</taxon>
        <taxon>Bacillariophyta</taxon>
        <taxon>Bacillariophyceae</taxon>
        <taxon>Bacillariophycidae</taxon>
        <taxon>Bacillariales</taxon>
        <taxon>Bacillariaceae</taxon>
        <taxon>Pseudo-nitzschia</taxon>
    </lineage>
</organism>
<comment type="similarity">
    <text evidence="2">Belongs to the TIM16/PAM16 family.</text>
</comment>
<name>A0A7S4AF49_9STRA</name>
<evidence type="ECO:0000256" key="2">
    <source>
        <dbReference type="ARBA" id="ARBA00008817"/>
    </source>
</evidence>